<sequence length="348" mass="37100">MDAPGPFFFLVRDGVVPLELLAPLLERLPAEKYVRTSVRDGEGFDSQRWPVARDAALARVLAQRFDEPEIARAIVEVEAAAGDAPRLRALMRRAGARWAAAAGGEPSMFVQWWRDATADDLAVFSEPPWSSRAAWVVMNLCSAYHAAADGLYAFHVHRGIPGAGAEAVVQLVKQALADGLVDLAGLVAAAEALVAGGEPHFAVAPSPAVRPVIAAIADACAEVRRATGASRCTVMSEAFAIPSPPDGAKFMISAGPRALLLLDFTNAPAWTSRVASFRSRPLFTRTGRSARFELVLGPEVREEDRAPAAVAALCFFVEVTLDAHIAAHPEDDVVFPSVDDAMLARLFG</sequence>
<dbReference type="Proteomes" id="UP001164459">
    <property type="component" value="Chromosome"/>
</dbReference>
<dbReference type="EMBL" id="CP114040">
    <property type="protein sequence ID" value="WAS90554.1"/>
    <property type="molecule type" value="Genomic_DNA"/>
</dbReference>
<accession>A0ABY7GUA7</accession>
<organism evidence="1 2">
    <name type="scientific">Nannocystis punicea</name>
    <dbReference type="NCBI Taxonomy" id="2995304"/>
    <lineage>
        <taxon>Bacteria</taxon>
        <taxon>Pseudomonadati</taxon>
        <taxon>Myxococcota</taxon>
        <taxon>Polyangia</taxon>
        <taxon>Nannocystales</taxon>
        <taxon>Nannocystaceae</taxon>
        <taxon>Nannocystis</taxon>
    </lineage>
</organism>
<gene>
    <name evidence="1" type="ORF">O0S08_30575</name>
</gene>
<name>A0ABY7GUA7_9BACT</name>
<evidence type="ECO:0000313" key="1">
    <source>
        <dbReference type="EMBL" id="WAS90554.1"/>
    </source>
</evidence>
<proteinExistence type="predicted"/>
<evidence type="ECO:0008006" key="3">
    <source>
        <dbReference type="Google" id="ProtNLM"/>
    </source>
</evidence>
<dbReference type="RefSeq" id="WP_269032881.1">
    <property type="nucleotide sequence ID" value="NZ_CP114040.1"/>
</dbReference>
<keyword evidence="2" id="KW-1185">Reference proteome</keyword>
<evidence type="ECO:0000313" key="2">
    <source>
        <dbReference type="Proteomes" id="UP001164459"/>
    </source>
</evidence>
<reference evidence="1" key="1">
    <citation type="submission" date="2022-11" db="EMBL/GenBank/DDBJ databases">
        <title>Minimal conservation of predation-associated metabolite biosynthetic gene clusters underscores biosynthetic potential of Myxococcota including descriptions for ten novel species: Archangium lansinium sp. nov., Myxococcus landrumus sp. nov., Nannocystis bai.</title>
        <authorList>
            <person name="Ahearne A."/>
            <person name="Stevens C."/>
            <person name="Dowd S."/>
        </authorList>
    </citation>
    <scope>NUCLEOTIDE SEQUENCE</scope>
    <source>
        <strain evidence="1">Fl3</strain>
    </source>
</reference>
<protein>
    <recommendedName>
        <fullName evidence="3">Condensation domain-containing protein</fullName>
    </recommendedName>
</protein>